<dbReference type="STRING" id="29540.C481_03077"/>
<evidence type="ECO:0000313" key="2">
    <source>
        <dbReference type="EMBL" id="ELZ05265.1"/>
    </source>
</evidence>
<dbReference type="InterPro" id="IPR050765">
    <property type="entry name" value="Riboflavin_Biosynth_HTPR"/>
</dbReference>
<dbReference type="Gene3D" id="3.40.430.10">
    <property type="entry name" value="Dihydrofolate Reductase, subunit A"/>
    <property type="match status" value="1"/>
</dbReference>
<dbReference type="OrthoDB" id="7348at2157"/>
<dbReference type="InterPro" id="IPR024072">
    <property type="entry name" value="DHFR-like_dom_sf"/>
</dbReference>
<dbReference type="PANTHER" id="PTHR38011">
    <property type="entry name" value="DIHYDROFOLATE REDUCTASE FAMILY PROTEIN (AFU_ORTHOLOGUE AFUA_8G06820)"/>
    <property type="match status" value="1"/>
</dbReference>
<dbReference type="InterPro" id="IPR002734">
    <property type="entry name" value="RibDG_C"/>
</dbReference>
<reference evidence="2 3" key="1">
    <citation type="journal article" date="2014" name="PLoS Genet.">
        <title>Phylogenetically driven sequencing of extremely halophilic archaea reveals strategies for static and dynamic osmo-response.</title>
        <authorList>
            <person name="Becker E.A."/>
            <person name="Seitzer P.M."/>
            <person name="Tritt A."/>
            <person name="Larsen D."/>
            <person name="Krusor M."/>
            <person name="Yao A.I."/>
            <person name="Wu D."/>
            <person name="Madern D."/>
            <person name="Eisen J.A."/>
            <person name="Darling A.E."/>
            <person name="Facciotti M.T."/>
        </authorList>
    </citation>
    <scope>NUCLEOTIDE SEQUENCE [LARGE SCALE GENOMIC DNA]</scope>
    <source>
        <strain evidence="2 3">DSM 12278</strain>
    </source>
</reference>
<dbReference type="GO" id="GO:0008703">
    <property type="term" value="F:5-amino-6-(5-phosphoribosylamino)uracil reductase activity"/>
    <property type="evidence" value="ECO:0007669"/>
    <property type="project" value="InterPro"/>
</dbReference>
<dbReference type="Proteomes" id="UP000011554">
    <property type="component" value="Unassembled WGS sequence"/>
</dbReference>
<protein>
    <recommendedName>
        <fullName evidence="1">Bacterial bifunctional deaminase-reductase C-terminal domain-containing protein</fullName>
    </recommendedName>
</protein>
<dbReference type="SUPFAM" id="SSF53597">
    <property type="entry name" value="Dihydrofolate reductase-like"/>
    <property type="match status" value="1"/>
</dbReference>
<dbReference type="AlphaFoldDB" id="M0B386"/>
<comment type="caution">
    <text evidence="2">The sequence shown here is derived from an EMBL/GenBank/DDBJ whole genome shotgun (WGS) entry which is preliminary data.</text>
</comment>
<evidence type="ECO:0000313" key="3">
    <source>
        <dbReference type="Proteomes" id="UP000011554"/>
    </source>
</evidence>
<accession>M0B386</accession>
<dbReference type="GO" id="GO:0009231">
    <property type="term" value="P:riboflavin biosynthetic process"/>
    <property type="evidence" value="ECO:0007669"/>
    <property type="project" value="InterPro"/>
</dbReference>
<gene>
    <name evidence="2" type="ORF">C481_03077</name>
</gene>
<dbReference type="PATRIC" id="fig|29540.5.peg.633"/>
<dbReference type="PANTHER" id="PTHR38011:SF11">
    <property type="entry name" value="2,5-DIAMINO-6-RIBOSYLAMINO-4(3H)-PYRIMIDINONE 5'-PHOSPHATE REDUCTASE"/>
    <property type="match status" value="1"/>
</dbReference>
<dbReference type="Pfam" id="PF01872">
    <property type="entry name" value="RibD_C"/>
    <property type="match status" value="1"/>
</dbReference>
<evidence type="ECO:0000259" key="1">
    <source>
        <dbReference type="Pfam" id="PF01872"/>
    </source>
</evidence>
<dbReference type="EMBL" id="AOIO01000009">
    <property type="protein sequence ID" value="ELZ05265.1"/>
    <property type="molecule type" value="Genomic_DNA"/>
</dbReference>
<dbReference type="RefSeq" id="WP_006107434.1">
    <property type="nucleotide sequence ID" value="NZ_AOIO01000009.1"/>
</dbReference>
<name>M0B386_NATA1</name>
<dbReference type="eggNOG" id="arCOG01490">
    <property type="taxonomic scope" value="Archaea"/>
</dbReference>
<keyword evidence="3" id="KW-1185">Reference proteome</keyword>
<sequence length="206" mass="22790">MRGGLVVVIFMLAERFLNLVETMKTQYYTATSINGYLADENHSLDWLFQFGDIEEIEGVQDDYPQFIDQVGALAMGSTTYESVIEQENLLDNPEKWPYEVPAWVFSSRELPVVDGADIRFVRGDVAPIHADMVEAAGGKNVWLVGGGDLVGQFHDHGLLDEIILTVAPVTLASGAPLLPRTITTPPLKLVNVQQYSDVFAVLTYEV</sequence>
<feature type="domain" description="Bacterial bifunctional deaminase-reductase C-terminal" evidence="1">
    <location>
        <begin position="131"/>
        <end position="197"/>
    </location>
</feature>
<organism evidence="2 3">
    <name type="scientific">Natrialba asiatica (strain ATCC 700177 / DSM 12278 / JCM 9576 / FERM P-10747 / NBRC 102637 / 172P1)</name>
    <dbReference type="NCBI Taxonomy" id="29540"/>
    <lineage>
        <taxon>Archaea</taxon>
        <taxon>Methanobacteriati</taxon>
        <taxon>Methanobacteriota</taxon>
        <taxon>Stenosarchaea group</taxon>
        <taxon>Halobacteria</taxon>
        <taxon>Halobacteriales</taxon>
        <taxon>Natrialbaceae</taxon>
        <taxon>Natrialba</taxon>
    </lineage>
</organism>
<proteinExistence type="predicted"/>